<dbReference type="AlphaFoldDB" id="A0A8G1XB32"/>
<accession>A0A8G1XB32</accession>
<name>A0A8G1XB32_9ACTN</name>
<gene>
    <name evidence="2" type="ORF">EDD39_0667</name>
</gene>
<evidence type="ECO:0000313" key="2">
    <source>
        <dbReference type="EMBL" id="ROR42543.1"/>
    </source>
</evidence>
<evidence type="ECO:0000256" key="1">
    <source>
        <dbReference type="SAM" id="MobiDB-lite"/>
    </source>
</evidence>
<organism evidence="2 3">
    <name type="scientific">Kitasatospora cineracea</name>
    <dbReference type="NCBI Taxonomy" id="88074"/>
    <lineage>
        <taxon>Bacteria</taxon>
        <taxon>Bacillati</taxon>
        <taxon>Actinomycetota</taxon>
        <taxon>Actinomycetes</taxon>
        <taxon>Kitasatosporales</taxon>
        <taxon>Streptomycetaceae</taxon>
        <taxon>Kitasatospora</taxon>
    </lineage>
</organism>
<dbReference type="EMBL" id="RJVJ01000001">
    <property type="protein sequence ID" value="ROR42543.1"/>
    <property type="molecule type" value="Genomic_DNA"/>
</dbReference>
<proteinExistence type="predicted"/>
<dbReference type="OrthoDB" id="3855646at2"/>
<feature type="region of interest" description="Disordered" evidence="1">
    <location>
        <begin position="27"/>
        <end position="63"/>
    </location>
</feature>
<dbReference type="Proteomes" id="UP000267408">
    <property type="component" value="Unassembled WGS sequence"/>
</dbReference>
<dbReference type="RefSeq" id="WP_123553294.1">
    <property type="nucleotide sequence ID" value="NZ_RJVJ01000001.1"/>
</dbReference>
<feature type="compositionally biased region" description="Polar residues" evidence="1">
    <location>
        <begin position="42"/>
        <end position="63"/>
    </location>
</feature>
<sequence>MPQHSHAPARLCGNCSGFASVAIATGLRRPDGSRDTAPVTCPTCQGTGTVSTPDRRALTTTRR</sequence>
<protein>
    <submittedName>
        <fullName evidence="2">Uncharacterized protein</fullName>
    </submittedName>
</protein>
<comment type="caution">
    <text evidence="2">The sequence shown here is derived from an EMBL/GenBank/DDBJ whole genome shotgun (WGS) entry which is preliminary data.</text>
</comment>
<evidence type="ECO:0000313" key="3">
    <source>
        <dbReference type="Proteomes" id="UP000267408"/>
    </source>
</evidence>
<reference evidence="2 3" key="1">
    <citation type="submission" date="2018-11" db="EMBL/GenBank/DDBJ databases">
        <title>Sequencing the genomes of 1000 actinobacteria strains.</title>
        <authorList>
            <person name="Klenk H.-P."/>
        </authorList>
    </citation>
    <scope>NUCLEOTIDE SEQUENCE [LARGE SCALE GENOMIC DNA]</scope>
    <source>
        <strain evidence="2 3">DSM 44780</strain>
    </source>
</reference>